<dbReference type="RefSeq" id="XP_033379830.1">
    <property type="nucleotide sequence ID" value="XM_033529012.1"/>
</dbReference>
<dbReference type="OrthoDB" id="4898680at2759"/>
<feature type="compositionally biased region" description="Polar residues" evidence="4">
    <location>
        <begin position="89"/>
        <end position="103"/>
    </location>
</feature>
<dbReference type="PROSITE" id="PS00463">
    <property type="entry name" value="ZN2_CY6_FUNGAL_1"/>
    <property type="match status" value="1"/>
</dbReference>
<dbReference type="CDD" id="cd00067">
    <property type="entry name" value="GAL4"/>
    <property type="match status" value="1"/>
</dbReference>
<protein>
    <recommendedName>
        <fullName evidence="5">Zn(2)-C6 fungal-type domain-containing protein</fullName>
    </recommendedName>
</protein>
<keyword evidence="7" id="KW-1185">Reference proteome</keyword>
<dbReference type="SUPFAM" id="SSF57701">
    <property type="entry name" value="Zn2/Cys6 DNA-binding domain"/>
    <property type="match status" value="1"/>
</dbReference>
<proteinExistence type="predicted"/>
<dbReference type="CDD" id="cd12148">
    <property type="entry name" value="fungal_TF_MHR"/>
    <property type="match status" value="1"/>
</dbReference>
<dbReference type="InterPro" id="IPR050613">
    <property type="entry name" value="Sec_Metabolite_Reg"/>
</dbReference>
<dbReference type="GO" id="GO:0003677">
    <property type="term" value="F:DNA binding"/>
    <property type="evidence" value="ECO:0007669"/>
    <property type="project" value="InterPro"/>
</dbReference>
<dbReference type="AlphaFoldDB" id="A0A6A5XF57"/>
<dbReference type="GO" id="GO:0000981">
    <property type="term" value="F:DNA-binding transcription factor activity, RNA polymerase II-specific"/>
    <property type="evidence" value="ECO:0007669"/>
    <property type="project" value="InterPro"/>
</dbReference>
<dbReference type="PANTHER" id="PTHR31001">
    <property type="entry name" value="UNCHARACTERIZED TRANSCRIPTIONAL REGULATORY PROTEIN"/>
    <property type="match status" value="1"/>
</dbReference>
<keyword evidence="2" id="KW-0479">Metal-binding</keyword>
<dbReference type="SMART" id="SM00906">
    <property type="entry name" value="Fungal_trans"/>
    <property type="match status" value="1"/>
</dbReference>
<dbReference type="InterPro" id="IPR001138">
    <property type="entry name" value="Zn2Cys6_DnaBD"/>
</dbReference>
<dbReference type="GO" id="GO:0006351">
    <property type="term" value="P:DNA-templated transcription"/>
    <property type="evidence" value="ECO:0007669"/>
    <property type="project" value="InterPro"/>
</dbReference>
<gene>
    <name evidence="6" type="ORF">BU24DRAFT_426574</name>
</gene>
<comment type="subcellular location">
    <subcellularLocation>
        <location evidence="1">Nucleus</location>
    </subcellularLocation>
</comment>
<dbReference type="SMART" id="SM00066">
    <property type="entry name" value="GAL4"/>
    <property type="match status" value="1"/>
</dbReference>
<accession>A0A6A5XF57</accession>
<dbReference type="PANTHER" id="PTHR31001:SF40">
    <property type="entry name" value="ZN(II)2CYS6 TRANSCRIPTION FACTOR (EUROFUNG)"/>
    <property type="match status" value="1"/>
</dbReference>
<evidence type="ECO:0000313" key="6">
    <source>
        <dbReference type="EMBL" id="KAF2011491.1"/>
    </source>
</evidence>
<sequence>MNSNRRNGKPASCEPCRKNKTRCDHTYPKCDRCHQRGIPEKCFYHPAPLTRKRDSPDADTQRPGASHSSRVQKQRRISRRSPDTVLSDWESSILPTPTVSQDDGLNDAVGEPAYRPGYLGPTSYEAILPRYDESSQQQDRHMSDETEDIDERSSIQHPLTKAMRMTMAMEVLRSLRHYELICILVRAYWKHCQAGIVPAPLCLTALDGLRETVEKYDLTQKRPSAELINLALENTAKPLDMPSDIRAHDFYKLITGDNLRFEILGFLFATAGRSWLWGISEPQLLANYTQKDRNQFCDEMLKSSTTCLILGTLISPANDCMIWTFHENVLYTMMMCGFTGPPAWRRLGELATQIFALGAHREQKNSKLPMFILETRRRLFGGAYNIDKITSTFLGRPLRISKRHSDSKPPLDLSDDDLCSDPATLARAIGNLDENGWNTQGRYHRASWIRLRYMSGQFREEILDFTLAKLDSNVEQQLLAISDRIRSSWDTVPLHLKYHSRCWDDEEFPYSVSLMLVVVYLTHFYNEFMIQKLIDHQPNAFNVALLQVSFDLLSNCLAIEKTRDRSYDVYRDFMQTVLVFGIPSASVLASALQEQHRTGQPFPPTISRATVIRKLSVLISHLESASHMDFSGLRRGDGNYNLCRKAAKSFTRVIDTVLQPSNGPVTINGEASTPVGIVIGENGAELSPDLPLDMFGAPGLNGFEGMDALGGASLFDGVDWNTVGEWSF</sequence>
<dbReference type="InterPro" id="IPR036864">
    <property type="entry name" value="Zn2-C6_fun-type_DNA-bd_sf"/>
</dbReference>
<dbReference type="Pfam" id="PF04082">
    <property type="entry name" value="Fungal_trans"/>
    <property type="match status" value="1"/>
</dbReference>
<feature type="compositionally biased region" description="Basic residues" evidence="4">
    <location>
        <begin position="70"/>
        <end position="79"/>
    </location>
</feature>
<feature type="domain" description="Zn(2)-C6 fungal-type" evidence="5">
    <location>
        <begin position="12"/>
        <end position="44"/>
    </location>
</feature>
<evidence type="ECO:0000259" key="5">
    <source>
        <dbReference type="PROSITE" id="PS50048"/>
    </source>
</evidence>
<evidence type="ECO:0000313" key="7">
    <source>
        <dbReference type="Proteomes" id="UP000799778"/>
    </source>
</evidence>
<evidence type="ECO:0000256" key="3">
    <source>
        <dbReference type="ARBA" id="ARBA00023242"/>
    </source>
</evidence>
<dbReference type="GO" id="GO:0005634">
    <property type="term" value="C:nucleus"/>
    <property type="evidence" value="ECO:0007669"/>
    <property type="project" value="UniProtKB-SubCell"/>
</dbReference>
<dbReference type="GeneID" id="54286409"/>
<dbReference type="Proteomes" id="UP000799778">
    <property type="component" value="Unassembled WGS sequence"/>
</dbReference>
<dbReference type="InterPro" id="IPR007219">
    <property type="entry name" value="XnlR_reg_dom"/>
</dbReference>
<organism evidence="6 7">
    <name type="scientific">Aaosphaeria arxii CBS 175.79</name>
    <dbReference type="NCBI Taxonomy" id="1450172"/>
    <lineage>
        <taxon>Eukaryota</taxon>
        <taxon>Fungi</taxon>
        <taxon>Dikarya</taxon>
        <taxon>Ascomycota</taxon>
        <taxon>Pezizomycotina</taxon>
        <taxon>Dothideomycetes</taxon>
        <taxon>Pleosporomycetidae</taxon>
        <taxon>Pleosporales</taxon>
        <taxon>Pleosporales incertae sedis</taxon>
        <taxon>Aaosphaeria</taxon>
    </lineage>
</organism>
<dbReference type="Gene3D" id="4.10.240.10">
    <property type="entry name" value="Zn(2)-C6 fungal-type DNA-binding domain"/>
    <property type="match status" value="1"/>
</dbReference>
<keyword evidence="3" id="KW-0539">Nucleus</keyword>
<reference evidence="6" key="1">
    <citation type="journal article" date="2020" name="Stud. Mycol.">
        <title>101 Dothideomycetes genomes: a test case for predicting lifestyles and emergence of pathogens.</title>
        <authorList>
            <person name="Haridas S."/>
            <person name="Albert R."/>
            <person name="Binder M."/>
            <person name="Bloem J."/>
            <person name="Labutti K."/>
            <person name="Salamov A."/>
            <person name="Andreopoulos B."/>
            <person name="Baker S."/>
            <person name="Barry K."/>
            <person name="Bills G."/>
            <person name="Bluhm B."/>
            <person name="Cannon C."/>
            <person name="Castanera R."/>
            <person name="Culley D."/>
            <person name="Daum C."/>
            <person name="Ezra D."/>
            <person name="Gonzalez J."/>
            <person name="Henrissat B."/>
            <person name="Kuo A."/>
            <person name="Liang C."/>
            <person name="Lipzen A."/>
            <person name="Lutzoni F."/>
            <person name="Magnuson J."/>
            <person name="Mondo S."/>
            <person name="Nolan M."/>
            <person name="Ohm R."/>
            <person name="Pangilinan J."/>
            <person name="Park H.-J."/>
            <person name="Ramirez L."/>
            <person name="Alfaro M."/>
            <person name="Sun H."/>
            <person name="Tritt A."/>
            <person name="Yoshinaga Y."/>
            <person name="Zwiers L.-H."/>
            <person name="Turgeon B."/>
            <person name="Goodwin S."/>
            <person name="Spatafora J."/>
            <person name="Crous P."/>
            <person name="Grigoriev I."/>
        </authorList>
    </citation>
    <scope>NUCLEOTIDE SEQUENCE</scope>
    <source>
        <strain evidence="6">CBS 175.79</strain>
    </source>
</reference>
<dbReference type="EMBL" id="ML978074">
    <property type="protein sequence ID" value="KAF2011491.1"/>
    <property type="molecule type" value="Genomic_DNA"/>
</dbReference>
<dbReference type="PROSITE" id="PS50048">
    <property type="entry name" value="ZN2_CY6_FUNGAL_2"/>
    <property type="match status" value="1"/>
</dbReference>
<feature type="compositionally biased region" description="Basic and acidic residues" evidence="4">
    <location>
        <begin position="132"/>
        <end position="144"/>
    </location>
</feature>
<evidence type="ECO:0000256" key="2">
    <source>
        <dbReference type="ARBA" id="ARBA00022723"/>
    </source>
</evidence>
<feature type="region of interest" description="Disordered" evidence="4">
    <location>
        <begin position="132"/>
        <end position="153"/>
    </location>
</feature>
<dbReference type="GO" id="GO:0008270">
    <property type="term" value="F:zinc ion binding"/>
    <property type="evidence" value="ECO:0007669"/>
    <property type="project" value="InterPro"/>
</dbReference>
<evidence type="ECO:0000256" key="4">
    <source>
        <dbReference type="SAM" id="MobiDB-lite"/>
    </source>
</evidence>
<feature type="compositionally biased region" description="Basic and acidic residues" evidence="4">
    <location>
        <begin position="15"/>
        <end position="27"/>
    </location>
</feature>
<dbReference type="Pfam" id="PF00172">
    <property type="entry name" value="Zn_clus"/>
    <property type="match status" value="1"/>
</dbReference>
<name>A0A6A5XF57_9PLEO</name>
<feature type="compositionally biased region" description="Basic and acidic residues" evidence="4">
    <location>
        <begin position="51"/>
        <end position="60"/>
    </location>
</feature>
<feature type="region of interest" description="Disordered" evidence="4">
    <location>
        <begin position="44"/>
        <end position="114"/>
    </location>
</feature>
<evidence type="ECO:0000256" key="1">
    <source>
        <dbReference type="ARBA" id="ARBA00004123"/>
    </source>
</evidence>
<feature type="region of interest" description="Disordered" evidence="4">
    <location>
        <begin position="1"/>
        <end position="27"/>
    </location>
</feature>